<dbReference type="OrthoDB" id="1690386at2"/>
<dbReference type="Proteomes" id="UP000002294">
    <property type="component" value="Chromosome"/>
</dbReference>
<feature type="chain" id="PRO_5039602182" description="DUF4367 domain-containing protein" evidence="2">
    <location>
        <begin position="22"/>
        <end position="180"/>
    </location>
</feature>
<dbReference type="HOGENOM" id="CLU_1514872_0_0_9"/>
<evidence type="ECO:0000259" key="3">
    <source>
        <dbReference type="Pfam" id="PF14285"/>
    </source>
</evidence>
<evidence type="ECO:0000313" key="5">
    <source>
        <dbReference type="Proteomes" id="UP000002294"/>
    </source>
</evidence>
<organism evidence="4 5">
    <name type="scientific">Anaerococcus prevotii (strain ATCC 9321 / DSM 20548 / JCM 6508 / NCTC 11806 / PC1)</name>
    <name type="common">Peptostreptococcus prevotii</name>
    <name type="synonym">Peptococcus prevotii</name>
    <dbReference type="NCBI Taxonomy" id="525919"/>
    <lineage>
        <taxon>Bacteria</taxon>
        <taxon>Bacillati</taxon>
        <taxon>Bacillota</taxon>
        <taxon>Tissierellia</taxon>
        <taxon>Tissierellales</taxon>
        <taxon>Peptoniphilaceae</taxon>
        <taxon>Anaerococcus</taxon>
    </lineage>
</organism>
<evidence type="ECO:0000313" key="4">
    <source>
        <dbReference type="EMBL" id="ACV28273.1"/>
    </source>
</evidence>
<gene>
    <name evidence="4" type="ordered locus">Apre_0221</name>
</gene>
<evidence type="ECO:0000256" key="1">
    <source>
        <dbReference type="SAM" id="MobiDB-lite"/>
    </source>
</evidence>
<dbReference type="InterPro" id="IPR025377">
    <property type="entry name" value="DUF4367"/>
</dbReference>
<dbReference type="KEGG" id="apr:Apre_0221"/>
<keyword evidence="2" id="KW-0732">Signal</keyword>
<dbReference type="eggNOG" id="ENOG5033Z2R">
    <property type="taxonomic scope" value="Bacteria"/>
</dbReference>
<dbReference type="AlphaFoldDB" id="C7RFL2"/>
<reference evidence="4 5" key="1">
    <citation type="journal article" date="2009" name="Stand. Genomic Sci.">
        <title>Complete genome sequence of Anaerococcus prevotii type strain (PC1).</title>
        <authorList>
            <person name="Labutti K."/>
            <person name="Pukall R."/>
            <person name="Steenblock K."/>
            <person name="Glavina Del Rio T."/>
            <person name="Tice H."/>
            <person name="Copeland A."/>
            <person name="Cheng J.F."/>
            <person name="Lucas S."/>
            <person name="Chen F."/>
            <person name="Nolan M."/>
            <person name="Bruce D."/>
            <person name="Goodwin L."/>
            <person name="Pitluck S."/>
            <person name="Ivanova N."/>
            <person name="Mavromatis K."/>
            <person name="Ovchinnikova G."/>
            <person name="Pati A."/>
            <person name="Chen A."/>
            <person name="Palaniappan K."/>
            <person name="Land M."/>
            <person name="Hauser L."/>
            <person name="Chang Y.J."/>
            <person name="Jeffries C.D."/>
            <person name="Chain P."/>
            <person name="Saunders E."/>
            <person name="Brettin T."/>
            <person name="Detter J.C."/>
            <person name="Han C."/>
            <person name="Goker M."/>
            <person name="Bristow J."/>
            <person name="Eisen J.A."/>
            <person name="Markowitz V."/>
            <person name="Hugenholtz P."/>
            <person name="Kyrpides N.C."/>
            <person name="Klenk H.P."/>
            <person name="Lapidus A."/>
        </authorList>
    </citation>
    <scope>NUCLEOTIDE SEQUENCE [LARGE SCALE GENOMIC DNA]</scope>
    <source>
        <strain evidence="5">ATCC 9321 / DSM 20548 / JCM 6508 / NCTC 11806 / PC1</strain>
    </source>
</reference>
<dbReference type="PROSITE" id="PS51257">
    <property type="entry name" value="PROKAR_LIPOPROTEIN"/>
    <property type="match status" value="1"/>
</dbReference>
<name>C7RFL2_ANAPD</name>
<proteinExistence type="predicted"/>
<feature type="signal peptide" evidence="2">
    <location>
        <begin position="1"/>
        <end position="21"/>
    </location>
</feature>
<dbReference type="Pfam" id="PF14285">
    <property type="entry name" value="DUF4367"/>
    <property type="match status" value="1"/>
</dbReference>
<sequence length="180" mass="20788">MKIKKFFASAMTLALAFGLMACSNDAKNSEDSKEETKVEEKAEDKTSDEDSKEDKKEEGEKETSDKKFDSPIYDVAYNYLPEDFEENFRDEKKDLLTIEFGQKNNPAKKITVQVSDNEERFKGLYTMPEDAEDVKVGEEDGKFWDDGSFRYLVVERENYSIYARSSLDKDETIKVVEEAK</sequence>
<feature type="region of interest" description="Disordered" evidence="1">
    <location>
        <begin position="25"/>
        <end position="67"/>
    </location>
</feature>
<keyword evidence="5" id="KW-1185">Reference proteome</keyword>
<evidence type="ECO:0000256" key="2">
    <source>
        <dbReference type="SAM" id="SignalP"/>
    </source>
</evidence>
<accession>C7RFL2</accession>
<feature type="compositionally biased region" description="Basic and acidic residues" evidence="1">
    <location>
        <begin position="27"/>
        <end position="67"/>
    </location>
</feature>
<protein>
    <recommendedName>
        <fullName evidence="3">DUF4367 domain-containing protein</fullName>
    </recommendedName>
</protein>
<feature type="domain" description="DUF4367" evidence="3">
    <location>
        <begin position="75"/>
        <end position="177"/>
    </location>
</feature>
<dbReference type="EMBL" id="CP001708">
    <property type="protein sequence ID" value="ACV28273.1"/>
    <property type="molecule type" value="Genomic_DNA"/>
</dbReference>
<dbReference type="RefSeq" id="WP_015777187.1">
    <property type="nucleotide sequence ID" value="NC_013171.1"/>
</dbReference>